<dbReference type="KEGG" id="vg:26613315"/>
<proteinExistence type="predicted"/>
<dbReference type="InterPro" id="IPR004821">
    <property type="entry name" value="Cyt_trans-like"/>
</dbReference>
<dbReference type="InterPro" id="IPR015797">
    <property type="entry name" value="NUDIX_hydrolase-like_dom_sf"/>
</dbReference>
<dbReference type="GO" id="GO:0016787">
    <property type="term" value="F:hydrolase activity"/>
    <property type="evidence" value="ECO:0007669"/>
    <property type="project" value="UniProtKB-KW"/>
</dbReference>
<feature type="domain" description="Nudix hydrolase" evidence="4">
    <location>
        <begin position="204"/>
        <end position="349"/>
    </location>
</feature>
<dbReference type="Pfam" id="PF00293">
    <property type="entry name" value="NUDIX"/>
    <property type="match status" value="1"/>
</dbReference>
<dbReference type="InterPro" id="IPR014729">
    <property type="entry name" value="Rossmann-like_a/b/a_fold"/>
</dbReference>
<keyword evidence="6" id="KW-1185">Reference proteome</keyword>
<evidence type="ECO:0000256" key="3">
    <source>
        <dbReference type="ARBA" id="ARBA00022801"/>
    </source>
</evidence>
<keyword evidence="2 5" id="KW-0548">Nucleotidyltransferase</keyword>
<reference evidence="5 6" key="1">
    <citation type="journal article" date="2015" name="Genome Announc.">
        <title>Complete Genome Sequence of Carbapenemase-Producing Klebsiella pneumoniae Myophage Matisse.</title>
        <authorList>
            <person name="Provasek V.E."/>
            <person name="Lessor L.E."/>
            <person name="Cahill J.L."/>
            <person name="Rasche E.S."/>
            <person name="Kuty Everett G.F."/>
        </authorList>
    </citation>
    <scope>NUCLEOTIDE SEQUENCE [LARGE SCALE GENOMIC DNA]</scope>
</reference>
<dbReference type="InterPro" id="IPR020084">
    <property type="entry name" value="NUDIX_hydrolase_CS"/>
</dbReference>
<dbReference type="PROSITE" id="PS00893">
    <property type="entry name" value="NUDIX_BOX"/>
    <property type="match status" value="1"/>
</dbReference>
<dbReference type="PANTHER" id="PTHR21342">
    <property type="entry name" value="PHOSPHOPANTETHEINE ADENYLYLTRANSFERASE"/>
    <property type="match status" value="1"/>
</dbReference>
<dbReference type="InterPro" id="IPR000086">
    <property type="entry name" value="NUDIX_hydrolase_dom"/>
</dbReference>
<keyword evidence="1 5" id="KW-0808">Transferase</keyword>
<gene>
    <name evidence="5" type="ORF">CPT_Matisse132</name>
</gene>
<dbReference type="PANTHER" id="PTHR21342:SF0">
    <property type="entry name" value="BIFUNCTIONAL NMN ADENYLYLTRANSFERASE_NUDIX HYDROLASE"/>
    <property type="match status" value="1"/>
</dbReference>
<evidence type="ECO:0000313" key="5">
    <source>
        <dbReference type="EMBL" id="AKU44436.1"/>
    </source>
</evidence>
<evidence type="ECO:0000313" key="6">
    <source>
        <dbReference type="Proteomes" id="UP000203408"/>
    </source>
</evidence>
<dbReference type="Pfam" id="PF01467">
    <property type="entry name" value="CTP_transf_like"/>
    <property type="match status" value="1"/>
</dbReference>
<dbReference type="GeneID" id="26613315"/>
<protein>
    <submittedName>
        <fullName evidence="5">Bifunctional protein NMN adenylyltransferase/NUDIX hydrolase</fullName>
    </submittedName>
</protein>
<dbReference type="Gene3D" id="3.90.79.10">
    <property type="entry name" value="Nucleoside Triphosphate Pyrophosphohydrolase"/>
    <property type="match status" value="1"/>
</dbReference>
<dbReference type="EMBL" id="KT001918">
    <property type="protein sequence ID" value="AKU44436.1"/>
    <property type="molecule type" value="Genomic_DNA"/>
</dbReference>
<dbReference type="Proteomes" id="UP000203408">
    <property type="component" value="Segment"/>
</dbReference>
<dbReference type="CDD" id="cd18873">
    <property type="entry name" value="NUDIX_NadM_like"/>
    <property type="match status" value="1"/>
</dbReference>
<name>A0A0K1LPF2_9CAUD</name>
<dbReference type="GO" id="GO:0016779">
    <property type="term" value="F:nucleotidyltransferase activity"/>
    <property type="evidence" value="ECO:0007669"/>
    <property type="project" value="UniProtKB-KW"/>
</dbReference>
<dbReference type="NCBIfam" id="TIGR00125">
    <property type="entry name" value="cyt_tran_rel"/>
    <property type="match status" value="1"/>
</dbReference>
<dbReference type="SUPFAM" id="SSF55811">
    <property type="entry name" value="Nudix"/>
    <property type="match status" value="1"/>
</dbReference>
<evidence type="ECO:0000256" key="1">
    <source>
        <dbReference type="ARBA" id="ARBA00022679"/>
    </source>
</evidence>
<accession>A0A0K1LPF2</accession>
<organism evidence="5 6">
    <name type="scientific">Klebsiella phage Matisse</name>
    <dbReference type="NCBI Taxonomy" id="1675607"/>
    <lineage>
        <taxon>Viruses</taxon>
        <taxon>Duplodnaviria</taxon>
        <taxon>Heunggongvirae</taxon>
        <taxon>Uroviricota</taxon>
        <taxon>Caudoviricetes</taxon>
        <taxon>Pantevenvirales</taxon>
        <taxon>Straboviridae</taxon>
        <taxon>Slopekvirus</taxon>
        <taxon>Slopekvirus matisse</taxon>
    </lineage>
</organism>
<evidence type="ECO:0000259" key="4">
    <source>
        <dbReference type="PROSITE" id="PS51462"/>
    </source>
</evidence>
<dbReference type="PROSITE" id="PS51462">
    <property type="entry name" value="NUDIX"/>
    <property type="match status" value="1"/>
</dbReference>
<sequence>MKHKYDKAVVIGRFQPFHYGHEKMVREALAVANTVYILIGSAYAYPNTLNPLTAKQRQAMITRWSICKLDVEDAARIKFAYIPDYLYNEEKWKSRVRMAIDETRNDRIAIVGYEKDKDSYWLKAFGWNHIPVEPVKVGDQDLSSTNLRKIIWEHHEGWDEDLLKYAPSTTVSFIDEWTQTKEFQRLSHEDAHWQREIDKFKKYPYPDSLNCCTADSVVVCNNHVLVIRRKFAPGKDALALPGGHKNGNETFLDCAIRELLEEVRIKVPEKVIRGSIRNSMLFDHPKRSVYFSKPTVAQYIKLEPNNDGSLPRIMGGADDAADAFWLPMHEVVQRQGEFFDDHFQIVNAFTGVA</sequence>
<evidence type="ECO:0000256" key="2">
    <source>
        <dbReference type="ARBA" id="ARBA00022695"/>
    </source>
</evidence>
<dbReference type="SUPFAM" id="SSF52374">
    <property type="entry name" value="Nucleotidylyl transferase"/>
    <property type="match status" value="1"/>
</dbReference>
<keyword evidence="3 5" id="KW-0378">Hydrolase</keyword>
<dbReference type="RefSeq" id="YP_009194376.1">
    <property type="nucleotide sequence ID" value="NC_028750.1"/>
</dbReference>
<dbReference type="Gene3D" id="3.40.50.620">
    <property type="entry name" value="HUPs"/>
    <property type="match status" value="1"/>
</dbReference>